<name>B5GXE5_STRCL</name>
<evidence type="ECO:0000256" key="4">
    <source>
        <dbReference type="ARBA" id="ARBA00022475"/>
    </source>
</evidence>
<dbReference type="RefSeq" id="WP_003956574.1">
    <property type="nucleotide sequence ID" value="NZ_CM000913.1"/>
</dbReference>
<protein>
    <submittedName>
        <fullName evidence="11">Carbohydrate ABC transporter membrane protein</fullName>
    </submittedName>
</protein>
<evidence type="ECO:0000256" key="9">
    <source>
        <dbReference type="RuleBase" id="RU363032"/>
    </source>
</evidence>
<keyword evidence="8" id="KW-0472">Membrane</keyword>
<keyword evidence="4" id="KW-1003">Cell membrane</keyword>
<dbReference type="Proteomes" id="UP000002357">
    <property type="component" value="Chromosome"/>
</dbReference>
<feature type="region of interest" description="Disordered" evidence="10">
    <location>
        <begin position="1"/>
        <end position="35"/>
    </location>
</feature>
<feature type="compositionally biased region" description="Low complexity" evidence="10">
    <location>
        <begin position="1"/>
        <end position="25"/>
    </location>
</feature>
<proteinExistence type="inferred from homology"/>
<dbReference type="SUPFAM" id="SSF161098">
    <property type="entry name" value="MetI-like"/>
    <property type="match status" value="1"/>
</dbReference>
<evidence type="ECO:0000256" key="7">
    <source>
        <dbReference type="ARBA" id="ARBA00022989"/>
    </source>
</evidence>
<dbReference type="GO" id="GO:0015423">
    <property type="term" value="F:ABC-type maltose transporter activity"/>
    <property type="evidence" value="ECO:0007669"/>
    <property type="project" value="TreeGrafter"/>
</dbReference>
<dbReference type="GO" id="GO:0042956">
    <property type="term" value="P:maltodextrin transmembrane transport"/>
    <property type="evidence" value="ECO:0007669"/>
    <property type="project" value="TreeGrafter"/>
</dbReference>
<gene>
    <name evidence="11" type="ORF">SCLAV_1449</name>
</gene>
<dbReference type="Gene3D" id="1.10.3720.10">
    <property type="entry name" value="MetI-like"/>
    <property type="match status" value="1"/>
</dbReference>
<dbReference type="InterPro" id="IPR035906">
    <property type="entry name" value="MetI-like_sf"/>
</dbReference>
<evidence type="ECO:0000256" key="8">
    <source>
        <dbReference type="ARBA" id="ARBA00023136"/>
    </source>
</evidence>
<dbReference type="EMBL" id="CM000913">
    <property type="protein sequence ID" value="EFG06527.1"/>
    <property type="molecule type" value="Genomic_DNA"/>
</dbReference>
<evidence type="ECO:0000256" key="6">
    <source>
        <dbReference type="ARBA" id="ARBA00022692"/>
    </source>
</evidence>
<evidence type="ECO:0000256" key="2">
    <source>
        <dbReference type="ARBA" id="ARBA00009047"/>
    </source>
</evidence>
<dbReference type="STRING" id="1901.BB341_20910"/>
<keyword evidence="12" id="KW-1185">Reference proteome</keyword>
<evidence type="ECO:0000256" key="5">
    <source>
        <dbReference type="ARBA" id="ARBA00022597"/>
    </source>
</evidence>
<comment type="similarity">
    <text evidence="2">Belongs to the binding-protein-dependent transport system permease family. MalFG subfamily.</text>
</comment>
<comment type="subcellular location">
    <subcellularLocation>
        <location evidence="1 9">Cell membrane</location>
        <topology evidence="1 9">Multi-pass membrane protein</topology>
    </subcellularLocation>
</comment>
<dbReference type="PANTHER" id="PTHR32243">
    <property type="entry name" value="MALTOSE TRANSPORT SYSTEM PERMEASE-RELATED"/>
    <property type="match status" value="1"/>
</dbReference>
<accession>B5GXE5</accession>
<evidence type="ECO:0000256" key="10">
    <source>
        <dbReference type="SAM" id="MobiDB-lite"/>
    </source>
</evidence>
<dbReference type="OrthoDB" id="9794684at2"/>
<keyword evidence="5" id="KW-0762">Sugar transport</keyword>
<keyword evidence="7" id="KW-1133">Transmembrane helix</keyword>
<dbReference type="PROSITE" id="PS50928">
    <property type="entry name" value="ABC_TM1"/>
    <property type="match status" value="1"/>
</dbReference>
<dbReference type="eggNOG" id="COG3833">
    <property type="taxonomic scope" value="Bacteria"/>
</dbReference>
<dbReference type="Pfam" id="PF00528">
    <property type="entry name" value="BPD_transp_1"/>
    <property type="match status" value="1"/>
</dbReference>
<sequence length="304" mass="32688">MTTPQAPDRAATPRRAGTTGASAAPRRPRGREERSRAASLALHSALIAATVIALFPIVFIVLVSIRGENGWTHPMEMEGFTLSNYTHVLGGTEFLTWMLNSVVIAGGTMLVGVLISASAGYALSRMRFPGHAPLMWTFLVCQMFPVAVLIVPLYNILGALGLLDSYGGLIITYCSVSVPFCAWMLKGYFDTIPTEIDESGRVDGLSPFGTFWRLVVPLARPGLAVTAFYTFLTAWGEVAFATQFMSSETKYTLAVGLQTFVGPHRAEWGLMTASSVLIMVPAALLFFFAQRHLVAGLTAGGTKG</sequence>
<evidence type="ECO:0000256" key="1">
    <source>
        <dbReference type="ARBA" id="ARBA00004651"/>
    </source>
</evidence>
<dbReference type="AlphaFoldDB" id="B5GXE5"/>
<dbReference type="GeneID" id="93731922"/>
<keyword evidence="3 9" id="KW-0813">Transport</keyword>
<dbReference type="GO" id="GO:0005886">
    <property type="term" value="C:plasma membrane"/>
    <property type="evidence" value="ECO:0007669"/>
    <property type="project" value="UniProtKB-SubCell"/>
</dbReference>
<dbReference type="InterPro" id="IPR050901">
    <property type="entry name" value="BP-dep_ABC_trans_perm"/>
</dbReference>
<keyword evidence="6" id="KW-0812">Transmembrane</keyword>
<evidence type="ECO:0000256" key="3">
    <source>
        <dbReference type="ARBA" id="ARBA00022448"/>
    </source>
</evidence>
<evidence type="ECO:0000313" key="11">
    <source>
        <dbReference type="EMBL" id="EFG06527.1"/>
    </source>
</evidence>
<dbReference type="PANTHER" id="PTHR32243:SF50">
    <property type="entry name" value="MALTOSE_MALTODEXTRIN TRANSPORT SYSTEM PERMEASE PROTEIN MALG"/>
    <property type="match status" value="1"/>
</dbReference>
<dbReference type="CDD" id="cd06261">
    <property type="entry name" value="TM_PBP2"/>
    <property type="match status" value="1"/>
</dbReference>
<organism evidence="11 12">
    <name type="scientific">Streptomyces clavuligerus</name>
    <dbReference type="NCBI Taxonomy" id="1901"/>
    <lineage>
        <taxon>Bacteria</taxon>
        <taxon>Bacillati</taxon>
        <taxon>Actinomycetota</taxon>
        <taxon>Actinomycetes</taxon>
        <taxon>Kitasatosporales</taxon>
        <taxon>Streptomycetaceae</taxon>
        <taxon>Streptomyces</taxon>
    </lineage>
</organism>
<evidence type="ECO:0000313" key="12">
    <source>
        <dbReference type="Proteomes" id="UP000002357"/>
    </source>
</evidence>
<reference evidence="11 12" key="1">
    <citation type="journal article" date="2010" name="Genome Biol. Evol.">
        <title>The sequence of a 1.8-mb bacterial linear plasmid reveals a rich evolutionary reservoir of secondary metabolic pathways.</title>
        <authorList>
            <person name="Medema M.H."/>
            <person name="Trefzer A."/>
            <person name="Kovalchuk A."/>
            <person name="van den Berg M."/>
            <person name="Mueller U."/>
            <person name="Heijne W."/>
            <person name="Wu L."/>
            <person name="Alam M.T."/>
            <person name="Ronning C.M."/>
            <person name="Nierman W.C."/>
            <person name="Bovenberg R.A.L."/>
            <person name="Breitling R."/>
            <person name="Takano E."/>
        </authorList>
    </citation>
    <scope>NUCLEOTIDE SEQUENCE [LARGE SCALE GENOMIC DNA]</scope>
    <source>
        <strain evidence="12">ATCC 27064 / DSM 738 / JCM 4710 / NBRC 13307 / NCIMB 12785 / NRRL 3585 / VKM Ac-602</strain>
    </source>
</reference>
<dbReference type="InterPro" id="IPR000515">
    <property type="entry name" value="MetI-like"/>
</dbReference>